<evidence type="ECO:0000256" key="2">
    <source>
        <dbReference type="SAM" id="Phobius"/>
    </source>
</evidence>
<feature type="compositionally biased region" description="Low complexity" evidence="1">
    <location>
        <begin position="542"/>
        <end position="556"/>
    </location>
</feature>
<feature type="transmembrane region" description="Helical" evidence="2">
    <location>
        <begin position="26"/>
        <end position="47"/>
    </location>
</feature>
<reference evidence="4 5" key="1">
    <citation type="submission" date="2020-01" db="EMBL/GenBank/DDBJ databases">
        <title>Kibdelosporangium persica a novel Actinomycetes from a hot desert in Iran.</title>
        <authorList>
            <person name="Safaei N."/>
            <person name="Zaburannyi N."/>
            <person name="Mueller R."/>
            <person name="Wink J."/>
        </authorList>
    </citation>
    <scope>NUCLEOTIDE SEQUENCE [LARGE SCALE GENOMIC DNA]</scope>
    <source>
        <strain evidence="4 5">4NS15</strain>
    </source>
</reference>
<keyword evidence="5" id="KW-1185">Reference proteome</keyword>
<evidence type="ECO:0000259" key="3">
    <source>
        <dbReference type="SMART" id="SM00460"/>
    </source>
</evidence>
<feature type="region of interest" description="Disordered" evidence="1">
    <location>
        <begin position="528"/>
        <end position="556"/>
    </location>
</feature>
<keyword evidence="2" id="KW-0812">Transmembrane</keyword>
<name>A0ABX2FCV7_9PSEU</name>
<feature type="domain" description="Transglutaminase-like" evidence="3">
    <location>
        <begin position="431"/>
        <end position="501"/>
    </location>
</feature>
<dbReference type="Gene3D" id="3.10.620.30">
    <property type="match status" value="1"/>
</dbReference>
<dbReference type="InterPro" id="IPR052901">
    <property type="entry name" value="Bact_TGase-like"/>
</dbReference>
<evidence type="ECO:0000256" key="1">
    <source>
        <dbReference type="SAM" id="MobiDB-lite"/>
    </source>
</evidence>
<dbReference type="RefSeq" id="WP_173138245.1">
    <property type="nucleotide sequence ID" value="NZ_CBCSGW010000068.1"/>
</dbReference>
<gene>
    <name evidence="4" type="ORF">GC106_59970</name>
</gene>
<dbReference type="InterPro" id="IPR021878">
    <property type="entry name" value="TgpA_N"/>
</dbReference>
<feature type="transmembrane region" description="Helical" evidence="2">
    <location>
        <begin position="184"/>
        <end position="204"/>
    </location>
</feature>
<feature type="transmembrane region" description="Helical" evidence="2">
    <location>
        <begin position="129"/>
        <end position="148"/>
    </location>
</feature>
<keyword evidence="2" id="KW-1133">Transmembrane helix</keyword>
<evidence type="ECO:0000313" key="5">
    <source>
        <dbReference type="Proteomes" id="UP000763557"/>
    </source>
</evidence>
<feature type="transmembrane region" description="Helical" evidence="2">
    <location>
        <begin position="564"/>
        <end position="584"/>
    </location>
</feature>
<dbReference type="Proteomes" id="UP000763557">
    <property type="component" value="Unassembled WGS sequence"/>
</dbReference>
<comment type="caution">
    <text evidence="4">The sequence shown here is derived from an EMBL/GenBank/DDBJ whole genome shotgun (WGS) entry which is preliminary data.</text>
</comment>
<dbReference type="PANTHER" id="PTHR42736">
    <property type="entry name" value="PROTEIN-GLUTAMINE GAMMA-GLUTAMYLTRANSFERASE"/>
    <property type="match status" value="1"/>
</dbReference>
<organism evidence="4 5">
    <name type="scientific">Kibdelosporangium persicum</name>
    <dbReference type="NCBI Taxonomy" id="2698649"/>
    <lineage>
        <taxon>Bacteria</taxon>
        <taxon>Bacillati</taxon>
        <taxon>Actinomycetota</taxon>
        <taxon>Actinomycetes</taxon>
        <taxon>Pseudonocardiales</taxon>
        <taxon>Pseudonocardiaceae</taxon>
        <taxon>Kibdelosporangium</taxon>
    </lineage>
</organism>
<feature type="transmembrane region" description="Helical" evidence="2">
    <location>
        <begin position="59"/>
        <end position="83"/>
    </location>
</feature>
<feature type="transmembrane region" description="Helical" evidence="2">
    <location>
        <begin position="154"/>
        <end position="172"/>
    </location>
</feature>
<sequence length="696" mass="72918">MIGRVCWAAALLMVASFHLSEGWTGWQALLTMMLAAVAPVVLVALAVRLKMRIGIAVGVLAGVVALGTSLAAISTGTGLVTALRDSVPRLLTAPRPAPATIDLMLPGALLAAIVGLIVAARVARDGRALVAPPAGASVLYVATALLTNGQADRYGLAAAGLLLLTAAGWLFLDRPNGRHIAPASAVVVTVGSACVGLFAAVLPMSDAFEPRELVRPPSHRLSEPSPLPRLAAWALQGDVELMRVRGEPRPIRLVALAEYTGSSWRVSGLYRPLGADEQASLPAGQRRTRVTANVHVSGLDGPWLPTVGDPVHVSLPNVDVDPDSGSSVVPGGLRAGTRYEISGDLDDARPDDITAAGVPDTPVTAPYLSTPNLPWQLAEYARQATHNANTPYEQAVAIEHAVRSGRKFDAGAPTGTSYARLTTFLLGPPEEAGAQAGTAEQFSAAFAVLARAARLPTRIVVGFAPGERAEDGTLIVRGRHATAWPEVYFAGWGWHAFNPTPSGDGSTPTVDAARQEVLARLAERATSAIVPASPRSTPPAPSHQQAAPPATTGTPAASRLGQTIALLIGLLVLPLVVVAGARTVRRARHRRRGPQGAWAEVLDLLVLLGRPAVGSQAAPDIAAGLAALLPLPRHGDPHPAARLACAADQAAFGPNPPTPRPEAWTDLRVLRRAARRVVPWHRRLLWPVDPRPLRRR</sequence>
<dbReference type="Pfam" id="PF11992">
    <property type="entry name" value="TgpA_N"/>
    <property type="match status" value="1"/>
</dbReference>
<dbReference type="InterPro" id="IPR038765">
    <property type="entry name" value="Papain-like_cys_pep_sf"/>
</dbReference>
<protein>
    <submittedName>
        <fullName evidence="4">Transglutaminase domain-containing protein</fullName>
    </submittedName>
</protein>
<accession>A0ABX2FCV7</accession>
<dbReference type="Pfam" id="PF01841">
    <property type="entry name" value="Transglut_core"/>
    <property type="match status" value="1"/>
</dbReference>
<evidence type="ECO:0000313" key="4">
    <source>
        <dbReference type="EMBL" id="NRN68750.1"/>
    </source>
</evidence>
<feature type="transmembrane region" description="Helical" evidence="2">
    <location>
        <begin position="103"/>
        <end position="122"/>
    </location>
</feature>
<dbReference type="InterPro" id="IPR002931">
    <property type="entry name" value="Transglutaminase-like"/>
</dbReference>
<proteinExistence type="predicted"/>
<keyword evidence="2" id="KW-0472">Membrane</keyword>
<dbReference type="PANTHER" id="PTHR42736:SF1">
    <property type="entry name" value="PROTEIN-GLUTAMINE GAMMA-GLUTAMYLTRANSFERASE"/>
    <property type="match status" value="1"/>
</dbReference>
<dbReference type="SMART" id="SM00460">
    <property type="entry name" value="TGc"/>
    <property type="match status" value="1"/>
</dbReference>
<dbReference type="EMBL" id="JAAATY010000022">
    <property type="protein sequence ID" value="NRN68750.1"/>
    <property type="molecule type" value="Genomic_DNA"/>
</dbReference>
<dbReference type="SUPFAM" id="SSF54001">
    <property type="entry name" value="Cysteine proteinases"/>
    <property type="match status" value="1"/>
</dbReference>